<protein>
    <submittedName>
        <fullName evidence="2">Uncharacterized protein</fullName>
    </submittedName>
</protein>
<comment type="caution">
    <text evidence="2">The sequence shown here is derived from an EMBL/GenBank/DDBJ whole genome shotgun (WGS) entry which is preliminary data.</text>
</comment>
<feature type="compositionally biased region" description="Basic and acidic residues" evidence="1">
    <location>
        <begin position="11"/>
        <end position="26"/>
    </location>
</feature>
<name>A0A151PJL5_ALLMI</name>
<dbReference type="Proteomes" id="UP000050525">
    <property type="component" value="Unassembled WGS sequence"/>
</dbReference>
<sequence>MTSTSCSPTPRKPDHLRQFPKPVKSDPLERPVVWRRGVDDILMPQDAGLCQAVYLSKGGLAKPPLHPGTHDKGSLSQAVTKVCLIMFIASQVNSALLLAWNISHLTRKFQFPKGWEFMKNATDSSLA</sequence>
<dbReference type="AlphaFoldDB" id="A0A151PJL5"/>
<evidence type="ECO:0000313" key="2">
    <source>
        <dbReference type="EMBL" id="KYO49189.1"/>
    </source>
</evidence>
<evidence type="ECO:0000313" key="3">
    <source>
        <dbReference type="Proteomes" id="UP000050525"/>
    </source>
</evidence>
<accession>A0A151PJL5</accession>
<gene>
    <name evidence="2" type="ORF">Y1Q_0005001</name>
</gene>
<evidence type="ECO:0000256" key="1">
    <source>
        <dbReference type="SAM" id="MobiDB-lite"/>
    </source>
</evidence>
<feature type="region of interest" description="Disordered" evidence="1">
    <location>
        <begin position="1"/>
        <end position="26"/>
    </location>
</feature>
<proteinExistence type="predicted"/>
<dbReference type="EMBL" id="AKHW03000005">
    <property type="protein sequence ID" value="KYO49189.1"/>
    <property type="molecule type" value="Genomic_DNA"/>
</dbReference>
<organism evidence="2 3">
    <name type="scientific">Alligator mississippiensis</name>
    <name type="common">American alligator</name>
    <dbReference type="NCBI Taxonomy" id="8496"/>
    <lineage>
        <taxon>Eukaryota</taxon>
        <taxon>Metazoa</taxon>
        <taxon>Chordata</taxon>
        <taxon>Craniata</taxon>
        <taxon>Vertebrata</taxon>
        <taxon>Euteleostomi</taxon>
        <taxon>Archelosauria</taxon>
        <taxon>Archosauria</taxon>
        <taxon>Crocodylia</taxon>
        <taxon>Alligatoridae</taxon>
        <taxon>Alligatorinae</taxon>
        <taxon>Alligator</taxon>
    </lineage>
</organism>
<keyword evidence="3" id="KW-1185">Reference proteome</keyword>
<reference evidence="2 3" key="1">
    <citation type="journal article" date="2012" name="Genome Biol.">
        <title>Sequencing three crocodilian genomes to illuminate the evolution of archosaurs and amniotes.</title>
        <authorList>
            <person name="St John J.A."/>
            <person name="Braun E.L."/>
            <person name="Isberg S.R."/>
            <person name="Miles L.G."/>
            <person name="Chong A.Y."/>
            <person name="Gongora J."/>
            <person name="Dalzell P."/>
            <person name="Moran C."/>
            <person name="Bed'hom B."/>
            <person name="Abzhanov A."/>
            <person name="Burgess S.C."/>
            <person name="Cooksey A.M."/>
            <person name="Castoe T.A."/>
            <person name="Crawford N.G."/>
            <person name="Densmore L.D."/>
            <person name="Drew J.C."/>
            <person name="Edwards S.V."/>
            <person name="Faircloth B.C."/>
            <person name="Fujita M.K."/>
            <person name="Greenwold M.J."/>
            <person name="Hoffmann F.G."/>
            <person name="Howard J.M."/>
            <person name="Iguchi T."/>
            <person name="Janes D.E."/>
            <person name="Khan S.Y."/>
            <person name="Kohno S."/>
            <person name="de Koning A.J."/>
            <person name="Lance S.L."/>
            <person name="McCarthy F.M."/>
            <person name="McCormack J.E."/>
            <person name="Merchant M.E."/>
            <person name="Peterson D.G."/>
            <person name="Pollock D.D."/>
            <person name="Pourmand N."/>
            <person name="Raney B.J."/>
            <person name="Roessler K.A."/>
            <person name="Sanford J.R."/>
            <person name="Sawyer R.H."/>
            <person name="Schmidt C.J."/>
            <person name="Triplett E.W."/>
            <person name="Tuberville T.D."/>
            <person name="Venegas-Anaya M."/>
            <person name="Howard J.T."/>
            <person name="Jarvis E.D."/>
            <person name="Guillette L.J.Jr."/>
            <person name="Glenn T.C."/>
            <person name="Green R.E."/>
            <person name="Ray D.A."/>
        </authorList>
    </citation>
    <scope>NUCLEOTIDE SEQUENCE [LARGE SCALE GENOMIC DNA]</scope>
    <source>
        <strain evidence="2">KSC_2009_1</strain>
    </source>
</reference>